<dbReference type="RefSeq" id="WP_175533651.1">
    <property type="nucleotide sequence ID" value="NZ_FOSQ01000001.1"/>
</dbReference>
<gene>
    <name evidence="3" type="ORF">SAMN02745775_101220</name>
</gene>
<evidence type="ECO:0000313" key="4">
    <source>
        <dbReference type="Proteomes" id="UP000199473"/>
    </source>
</evidence>
<evidence type="ECO:0000256" key="1">
    <source>
        <dbReference type="ARBA" id="ARBA00023002"/>
    </source>
</evidence>
<dbReference type="Gene3D" id="2.30.110.10">
    <property type="entry name" value="Electron Transport, Fmn-binding Protein, Chain A"/>
    <property type="match status" value="1"/>
</dbReference>
<accession>A0A1I3XDY3</accession>
<name>A0A1I3XDY3_9PROT</name>
<dbReference type="AlphaFoldDB" id="A0A1I3XDY3"/>
<dbReference type="GO" id="GO:0010181">
    <property type="term" value="F:FMN binding"/>
    <property type="evidence" value="ECO:0007669"/>
    <property type="project" value="InterPro"/>
</dbReference>
<keyword evidence="1" id="KW-0560">Oxidoreductase</keyword>
<organism evidence="3 4">
    <name type="scientific">Falsiroseomonas stagni DSM 19981</name>
    <dbReference type="NCBI Taxonomy" id="1123062"/>
    <lineage>
        <taxon>Bacteria</taxon>
        <taxon>Pseudomonadati</taxon>
        <taxon>Pseudomonadota</taxon>
        <taxon>Alphaproteobacteria</taxon>
        <taxon>Acetobacterales</taxon>
        <taxon>Roseomonadaceae</taxon>
        <taxon>Falsiroseomonas</taxon>
    </lineage>
</organism>
<dbReference type="InterPro" id="IPR012349">
    <property type="entry name" value="Split_barrel_FMN-bd"/>
</dbReference>
<evidence type="ECO:0000259" key="2">
    <source>
        <dbReference type="SMART" id="SM00903"/>
    </source>
</evidence>
<dbReference type="InterPro" id="IPR002563">
    <property type="entry name" value="Flavin_Rdtase-like_dom"/>
</dbReference>
<dbReference type="PANTHER" id="PTHR30466:SF1">
    <property type="entry name" value="FMN REDUCTASE (NADH) RUTF"/>
    <property type="match status" value="1"/>
</dbReference>
<dbReference type="STRING" id="1123062.SAMN02745775_101220"/>
<keyword evidence="4" id="KW-1185">Reference proteome</keyword>
<proteinExistence type="predicted"/>
<dbReference type="Pfam" id="PF01613">
    <property type="entry name" value="Flavin_Reduct"/>
    <property type="match status" value="1"/>
</dbReference>
<dbReference type="SMART" id="SM00903">
    <property type="entry name" value="Flavin_Reduct"/>
    <property type="match status" value="1"/>
</dbReference>
<feature type="domain" description="Flavin reductase like" evidence="2">
    <location>
        <begin position="23"/>
        <end position="169"/>
    </location>
</feature>
<dbReference type="GO" id="GO:0006208">
    <property type="term" value="P:pyrimidine nucleobase catabolic process"/>
    <property type="evidence" value="ECO:0007669"/>
    <property type="project" value="TreeGrafter"/>
</dbReference>
<dbReference type="SUPFAM" id="SSF50475">
    <property type="entry name" value="FMN-binding split barrel"/>
    <property type="match status" value="1"/>
</dbReference>
<dbReference type="GO" id="GO:0042602">
    <property type="term" value="F:riboflavin reductase (NADPH) activity"/>
    <property type="evidence" value="ECO:0007669"/>
    <property type="project" value="TreeGrafter"/>
</dbReference>
<dbReference type="EMBL" id="FOSQ01000001">
    <property type="protein sequence ID" value="SFK17760.1"/>
    <property type="molecule type" value="Genomic_DNA"/>
</dbReference>
<dbReference type="InterPro" id="IPR050268">
    <property type="entry name" value="NADH-dep_flavin_reductase"/>
</dbReference>
<protein>
    <submittedName>
        <fullName evidence="3">Flavin reductase</fullName>
    </submittedName>
</protein>
<dbReference type="PANTHER" id="PTHR30466">
    <property type="entry name" value="FLAVIN REDUCTASE"/>
    <property type="match status" value="1"/>
</dbReference>
<dbReference type="Proteomes" id="UP000199473">
    <property type="component" value="Unassembled WGS sequence"/>
</dbReference>
<evidence type="ECO:0000313" key="3">
    <source>
        <dbReference type="EMBL" id="SFK17760.1"/>
    </source>
</evidence>
<sequence length="170" mass="17439">MPSEAPAIETLSPVDQKQFRGGMALLAAAVNLVTTGGPAGEGGFTASAVTSVTDDPATLLVCVRRAGSATPLVRANGVVCVNTLSAGQEALSSAFGSSTGTLADRFALGEWTRLVTGAPVLRGAIANFDCRIAQVTEVGTHSVLFCQVLAVNTLPEAAPLLYFNRAYRTV</sequence>
<reference evidence="3 4" key="1">
    <citation type="submission" date="2016-10" db="EMBL/GenBank/DDBJ databases">
        <authorList>
            <person name="de Groot N.N."/>
        </authorList>
    </citation>
    <scope>NUCLEOTIDE SEQUENCE [LARGE SCALE GENOMIC DNA]</scope>
    <source>
        <strain evidence="3 4">DSM 19981</strain>
    </source>
</reference>